<keyword evidence="10" id="KW-1185">Reference proteome</keyword>
<dbReference type="AlphaFoldDB" id="A0ABD3Q8H5"/>
<dbReference type="Pfam" id="PF00501">
    <property type="entry name" value="AMP-binding"/>
    <property type="match status" value="2"/>
</dbReference>
<dbReference type="GO" id="GO:0005524">
    <property type="term" value="F:ATP binding"/>
    <property type="evidence" value="ECO:0007669"/>
    <property type="project" value="UniProtKB-KW"/>
</dbReference>
<proteinExistence type="inferred from homology"/>
<evidence type="ECO:0000256" key="2">
    <source>
        <dbReference type="ARBA" id="ARBA00013275"/>
    </source>
</evidence>
<evidence type="ECO:0000313" key="9">
    <source>
        <dbReference type="EMBL" id="KAL3796638.1"/>
    </source>
</evidence>
<comment type="caution">
    <text evidence="9">The sequence shown here is derived from an EMBL/GenBank/DDBJ whole genome shotgun (WGS) entry which is preliminary data.</text>
</comment>
<dbReference type="EMBL" id="JALLAZ020000380">
    <property type="protein sequence ID" value="KAL3796638.1"/>
    <property type="molecule type" value="Genomic_DNA"/>
</dbReference>
<evidence type="ECO:0000256" key="4">
    <source>
        <dbReference type="ARBA" id="ARBA00022741"/>
    </source>
</evidence>
<evidence type="ECO:0000256" key="1">
    <source>
        <dbReference type="ARBA" id="ARBA00006432"/>
    </source>
</evidence>
<evidence type="ECO:0000259" key="7">
    <source>
        <dbReference type="Pfam" id="PF13193"/>
    </source>
</evidence>
<evidence type="ECO:0000256" key="3">
    <source>
        <dbReference type="ARBA" id="ARBA00022598"/>
    </source>
</evidence>
<feature type="domain" description="AMP-dependent synthetase/ligase" evidence="6">
    <location>
        <begin position="314"/>
        <end position="511"/>
    </location>
</feature>
<feature type="domain" description="Acetyl-coenzyme A synthetase N-terminal" evidence="8">
    <location>
        <begin position="26"/>
        <end position="84"/>
    </location>
</feature>
<dbReference type="Gene3D" id="3.40.50.12780">
    <property type="entry name" value="N-terminal domain of ligase-like"/>
    <property type="match status" value="1"/>
</dbReference>
<dbReference type="InterPro" id="IPR042099">
    <property type="entry name" value="ANL_N_sf"/>
</dbReference>
<dbReference type="InterPro" id="IPR032387">
    <property type="entry name" value="ACAS_N"/>
</dbReference>
<dbReference type="FunFam" id="3.30.300.30:FF:000004">
    <property type="entry name" value="Acetyl-coenzyme A synthetase"/>
    <property type="match status" value="1"/>
</dbReference>
<dbReference type="Pfam" id="PF16177">
    <property type="entry name" value="ACAS_N"/>
    <property type="match status" value="1"/>
</dbReference>
<keyword evidence="3" id="KW-0436">Ligase</keyword>
<dbReference type="InterPro" id="IPR045851">
    <property type="entry name" value="AMP-bd_C_sf"/>
</dbReference>
<organism evidence="9 10">
    <name type="scientific">Stephanodiscus triporus</name>
    <dbReference type="NCBI Taxonomy" id="2934178"/>
    <lineage>
        <taxon>Eukaryota</taxon>
        <taxon>Sar</taxon>
        <taxon>Stramenopiles</taxon>
        <taxon>Ochrophyta</taxon>
        <taxon>Bacillariophyta</taxon>
        <taxon>Coscinodiscophyceae</taxon>
        <taxon>Thalassiosirophycidae</taxon>
        <taxon>Stephanodiscales</taxon>
        <taxon>Stephanodiscaceae</taxon>
        <taxon>Stephanodiscus</taxon>
    </lineage>
</organism>
<dbReference type="InterPro" id="IPR020845">
    <property type="entry name" value="AMP-binding_CS"/>
</dbReference>
<dbReference type="SUPFAM" id="SSF56801">
    <property type="entry name" value="Acetyl-CoA synthetase-like"/>
    <property type="match status" value="1"/>
</dbReference>
<dbReference type="PANTHER" id="PTHR24095:SF14">
    <property type="entry name" value="ACETYL-COENZYME A SYNTHETASE 1"/>
    <property type="match status" value="1"/>
</dbReference>
<dbReference type="PANTHER" id="PTHR24095">
    <property type="entry name" value="ACETYL-COENZYME A SYNTHETASE"/>
    <property type="match status" value="1"/>
</dbReference>
<dbReference type="EC" id="6.2.1.1" evidence="2"/>
<dbReference type="GO" id="GO:0003987">
    <property type="term" value="F:acetate-CoA ligase activity"/>
    <property type="evidence" value="ECO:0007669"/>
    <property type="project" value="UniProtKB-EC"/>
</dbReference>
<feature type="domain" description="AMP-binding enzyme C-terminal" evidence="7">
    <location>
        <begin position="572"/>
        <end position="650"/>
    </location>
</feature>
<dbReference type="CDD" id="cd05966">
    <property type="entry name" value="ACS"/>
    <property type="match status" value="1"/>
</dbReference>
<evidence type="ECO:0000256" key="5">
    <source>
        <dbReference type="ARBA" id="ARBA00022840"/>
    </source>
</evidence>
<reference evidence="9 10" key="1">
    <citation type="submission" date="2024-10" db="EMBL/GenBank/DDBJ databases">
        <title>Updated reference genomes for cyclostephanoid diatoms.</title>
        <authorList>
            <person name="Roberts W.R."/>
            <person name="Alverson A.J."/>
        </authorList>
    </citation>
    <scope>NUCLEOTIDE SEQUENCE [LARGE SCALE GENOMIC DNA]</scope>
    <source>
        <strain evidence="9 10">AJA276-08</strain>
    </source>
</reference>
<dbReference type="InterPro" id="IPR025110">
    <property type="entry name" value="AMP-bd_C"/>
</dbReference>
<evidence type="ECO:0000259" key="8">
    <source>
        <dbReference type="Pfam" id="PF16177"/>
    </source>
</evidence>
<evidence type="ECO:0000259" key="6">
    <source>
        <dbReference type="Pfam" id="PF00501"/>
    </source>
</evidence>
<keyword evidence="5" id="KW-0067">ATP-binding</keyword>
<sequence length="691" mass="75146">MSKPDNEEPAEEDVYAACTSAPLSSYKLHHAASVRDVSSYWSKLATAKLEWFSPFPSGSALTGALEDGSASWFSGGRLNVCHNAVDRYCSSPYDRGNETAILWEGDEPTSVVRVTYDELRKEVCRVANALVRCGVRRGDVVTLYMPMVPELAMTMLACARIGAVHSVIFAGFSADAIADRIHDAGSMWVVTASAGSRGGRSLPLKSICDAAIGKERCAGIVKKVLVFDGRGEGGDAWEGIEGVHVRFTPLVASMRPACPCEWMDAEDPLFILYTSGSTGKPKGQSGRPERGGVCDRDETTLARIGRRRYALFAMVTTANSFGLAQQTGPSDPNAPHKDVYACVADAGWITGHTYIVYGPLLNGLSTLMFESTPVYPDCGRYWDMVQRHKITVFYTAPTAIRSLMRFGDDPPKRYDLSSLRVLGTVGEPINPAAWKWYYDVIGNGRCSVVDTYWQTETGGHVITNLPGITPMKPGSCTLPCYGIDLAVLDATTGKEITSSPAEGVLAIRQPWPGMARTCLGDHQRYLAVYMKPYPGYYFTGDGCRRDSDGYIWITGRVDDVLNVSGHRIGTAEVESALVAHEAVAQAAVVGIPHEIKGQGICCYATLVEGYPETDILIKELFLQVRTHIGPFATPDMIIINGALPMTRSGKIMRRILRKIASSELDTIGDTSTLSDPLVVDELILKVAKFQK</sequence>
<dbReference type="Pfam" id="PF13193">
    <property type="entry name" value="AMP-binding_C"/>
    <property type="match status" value="1"/>
</dbReference>
<keyword evidence="4" id="KW-0547">Nucleotide-binding</keyword>
<dbReference type="InterPro" id="IPR000873">
    <property type="entry name" value="AMP-dep_synth/lig_dom"/>
</dbReference>
<protein>
    <recommendedName>
        <fullName evidence="2">acetate--CoA ligase</fullName>
        <ecNumber evidence="2">6.2.1.1</ecNumber>
    </recommendedName>
</protein>
<gene>
    <name evidence="9" type="ORF">ACHAW5_008913</name>
</gene>
<name>A0ABD3Q8H5_9STRA</name>
<accession>A0ABD3Q8H5</accession>
<dbReference type="Proteomes" id="UP001530315">
    <property type="component" value="Unassembled WGS sequence"/>
</dbReference>
<evidence type="ECO:0000313" key="10">
    <source>
        <dbReference type="Proteomes" id="UP001530315"/>
    </source>
</evidence>
<feature type="domain" description="AMP-dependent synthetase/ligase" evidence="6">
    <location>
        <begin position="97"/>
        <end position="283"/>
    </location>
</feature>
<dbReference type="PROSITE" id="PS00455">
    <property type="entry name" value="AMP_BINDING"/>
    <property type="match status" value="1"/>
</dbReference>
<dbReference type="Gene3D" id="3.30.300.30">
    <property type="match status" value="1"/>
</dbReference>
<comment type="similarity">
    <text evidence="1">Belongs to the ATP-dependent AMP-binding enzyme family.</text>
</comment>